<dbReference type="EMBL" id="LTAN01000010">
    <property type="protein sequence ID" value="OBR02708.1"/>
    <property type="molecule type" value="Genomic_DNA"/>
</dbReference>
<dbReference type="AlphaFoldDB" id="A0A1B7XSE2"/>
<evidence type="ECO:0008006" key="3">
    <source>
        <dbReference type="Google" id="ProtNLM"/>
    </source>
</evidence>
<dbReference type="KEGG" id="chig:CH63R_13934"/>
<dbReference type="GeneID" id="28873015"/>
<dbReference type="Proteomes" id="UP000092177">
    <property type="component" value="Chromosome 10"/>
</dbReference>
<keyword evidence="2" id="KW-1185">Reference proteome</keyword>
<dbReference type="VEuPathDB" id="FungiDB:CH63R_13934"/>
<gene>
    <name evidence="1" type="ORF">CH63R_13934</name>
</gene>
<accession>A0A1B7XSE2</accession>
<evidence type="ECO:0000313" key="2">
    <source>
        <dbReference type="Proteomes" id="UP000092177"/>
    </source>
</evidence>
<organism evidence="1 2">
    <name type="scientific">Colletotrichum higginsianum (strain IMI 349063)</name>
    <name type="common">Crucifer anthracnose fungus</name>
    <dbReference type="NCBI Taxonomy" id="759273"/>
    <lineage>
        <taxon>Eukaryota</taxon>
        <taxon>Fungi</taxon>
        <taxon>Dikarya</taxon>
        <taxon>Ascomycota</taxon>
        <taxon>Pezizomycotina</taxon>
        <taxon>Sordariomycetes</taxon>
        <taxon>Hypocreomycetidae</taxon>
        <taxon>Glomerellales</taxon>
        <taxon>Glomerellaceae</taxon>
        <taxon>Colletotrichum</taxon>
        <taxon>Colletotrichum destructivum species complex</taxon>
    </lineage>
</organism>
<name>A0A1B7XSE2_COLHI</name>
<sequence length="68" mass="7923">MNPAPPISPELFTQHPSRLEHHRRLVVEAAIEDCFFVKSAIARKRKAEEIFESFNHSHSYKQAAERVH</sequence>
<comment type="caution">
    <text evidence="1">The sequence shown here is derived from an EMBL/GenBank/DDBJ whole genome shotgun (WGS) entry which is preliminary data.</text>
</comment>
<proteinExistence type="predicted"/>
<dbReference type="RefSeq" id="XP_018151226.1">
    <property type="nucleotide sequence ID" value="XM_018308908.1"/>
</dbReference>
<reference evidence="2" key="1">
    <citation type="journal article" date="2017" name="BMC Genomics">
        <title>Gapless genome assembly of Colletotrichum higginsianum reveals chromosome structure and association of transposable elements with secondary metabolite gene clusters.</title>
        <authorList>
            <person name="Dallery J.-F."/>
            <person name="Lapalu N."/>
            <person name="Zampounis A."/>
            <person name="Pigne S."/>
            <person name="Luyten I."/>
            <person name="Amselem J."/>
            <person name="Wittenberg A.H.J."/>
            <person name="Zhou S."/>
            <person name="de Queiroz M.V."/>
            <person name="Robin G.P."/>
            <person name="Auger A."/>
            <person name="Hainaut M."/>
            <person name="Henrissat B."/>
            <person name="Kim K.-T."/>
            <person name="Lee Y.-H."/>
            <person name="Lespinet O."/>
            <person name="Schwartz D.C."/>
            <person name="Thon M.R."/>
            <person name="O'Connell R.J."/>
        </authorList>
    </citation>
    <scope>NUCLEOTIDE SEQUENCE [LARGE SCALE GENOMIC DNA]</scope>
    <source>
        <strain evidence="2">IMI 349063</strain>
    </source>
</reference>
<evidence type="ECO:0000313" key="1">
    <source>
        <dbReference type="EMBL" id="OBR02708.1"/>
    </source>
</evidence>
<protein>
    <recommendedName>
        <fullName evidence="3">Transposase</fullName>
    </recommendedName>
</protein>